<dbReference type="Proteomes" id="UP001565368">
    <property type="component" value="Unassembled WGS sequence"/>
</dbReference>
<reference evidence="3 4" key="1">
    <citation type="submission" date="2023-08" db="EMBL/GenBank/DDBJ databases">
        <title>Annotated Genome Sequence of Vanrija albida AlHP1.</title>
        <authorList>
            <person name="Herzog R."/>
        </authorList>
    </citation>
    <scope>NUCLEOTIDE SEQUENCE [LARGE SCALE GENOMIC DNA]</scope>
    <source>
        <strain evidence="3 4">AlHP1</strain>
    </source>
</reference>
<evidence type="ECO:0000313" key="3">
    <source>
        <dbReference type="EMBL" id="KAL1413474.1"/>
    </source>
</evidence>
<keyword evidence="4" id="KW-1185">Reference proteome</keyword>
<dbReference type="Gene3D" id="3.50.50.60">
    <property type="entry name" value="FAD/NAD(P)-binding domain"/>
    <property type="match status" value="2"/>
</dbReference>
<evidence type="ECO:0000313" key="4">
    <source>
        <dbReference type="Proteomes" id="UP001565368"/>
    </source>
</evidence>
<dbReference type="GeneID" id="95982291"/>
<sequence length="456" mass="48542">MTATASKTVVVLGAAYGGVHCAKMLAASLPADWRVVAIDRNSHMNHVYVFPRCIVKSTLAPKAFVPYKYMFVPPKEEEKKEDGTTAVPLTPPQTPPPETAPAPSRHRLVQGLITRLERNRVTVVKPNAAGTYDDADAAEPPADRTETIDFEYAVYALGATLPAPVDVWGGGGPVAGRGTKKGGVTWMQDTGGVFGAAKRVLIVGGGALGIQYATDLKDTYPDKEVTLLHSRKRLLPIYPEEVHGIVVSRLDTLGVRTVLGERVLEWPENPGVLDGVEKVVRTDKGTEYAADVVLVCTGPKPHTAVMRAFDERTISPVTGRIRVLPTTQVSLAPVAPFEPAAADADAADALAALSLDAPTNIFSIGDCAQTAAIQAGHTSYWQGEVAARNIVRLVKGEGEALEEYAPGVPAIKVTLGINHWVIANRDGVTTGDDGVEHLLARNMWQVYGAGDDPDDA</sequence>
<dbReference type="PRINTS" id="PR00411">
    <property type="entry name" value="PNDRDTASEI"/>
</dbReference>
<dbReference type="PANTHER" id="PTHR43735:SF2">
    <property type="entry name" value="FE-REGULATED PROTEIN 8"/>
    <property type="match status" value="1"/>
</dbReference>
<dbReference type="Pfam" id="PF07992">
    <property type="entry name" value="Pyr_redox_2"/>
    <property type="match status" value="1"/>
</dbReference>
<dbReference type="SUPFAM" id="SSF51905">
    <property type="entry name" value="FAD/NAD(P)-binding domain"/>
    <property type="match status" value="1"/>
</dbReference>
<evidence type="ECO:0000259" key="2">
    <source>
        <dbReference type="Pfam" id="PF07992"/>
    </source>
</evidence>
<feature type="domain" description="FAD/NAD(P)-binding" evidence="2">
    <location>
        <begin position="8"/>
        <end position="306"/>
    </location>
</feature>
<name>A0ABR3QFI7_9TREE</name>
<feature type="region of interest" description="Disordered" evidence="1">
    <location>
        <begin position="76"/>
        <end position="105"/>
    </location>
</feature>
<organism evidence="3 4">
    <name type="scientific">Vanrija albida</name>
    <dbReference type="NCBI Taxonomy" id="181172"/>
    <lineage>
        <taxon>Eukaryota</taxon>
        <taxon>Fungi</taxon>
        <taxon>Dikarya</taxon>
        <taxon>Basidiomycota</taxon>
        <taxon>Agaricomycotina</taxon>
        <taxon>Tremellomycetes</taxon>
        <taxon>Trichosporonales</taxon>
        <taxon>Trichosporonaceae</taxon>
        <taxon>Vanrija</taxon>
    </lineage>
</organism>
<proteinExistence type="predicted"/>
<dbReference type="EMBL" id="JBBXJM010000001">
    <property type="protein sequence ID" value="KAL1413474.1"/>
    <property type="molecule type" value="Genomic_DNA"/>
</dbReference>
<accession>A0ABR3QFI7</accession>
<dbReference type="Gene3D" id="3.50.50.100">
    <property type="match status" value="1"/>
</dbReference>
<feature type="compositionally biased region" description="Pro residues" evidence="1">
    <location>
        <begin position="89"/>
        <end position="100"/>
    </location>
</feature>
<gene>
    <name evidence="3" type="ORF">Q8F55_001248</name>
</gene>
<comment type="caution">
    <text evidence="3">The sequence shown here is derived from an EMBL/GenBank/DDBJ whole genome shotgun (WGS) entry which is preliminary data.</text>
</comment>
<dbReference type="RefSeq" id="XP_069213418.1">
    <property type="nucleotide sequence ID" value="XM_069349874.1"/>
</dbReference>
<dbReference type="InterPro" id="IPR023753">
    <property type="entry name" value="FAD/NAD-binding_dom"/>
</dbReference>
<dbReference type="PANTHER" id="PTHR43735">
    <property type="entry name" value="APOPTOSIS-INDUCING FACTOR 1"/>
    <property type="match status" value="1"/>
</dbReference>
<dbReference type="PRINTS" id="PR00368">
    <property type="entry name" value="FADPNR"/>
</dbReference>
<dbReference type="InterPro" id="IPR036188">
    <property type="entry name" value="FAD/NAD-bd_sf"/>
</dbReference>
<evidence type="ECO:0000256" key="1">
    <source>
        <dbReference type="SAM" id="MobiDB-lite"/>
    </source>
</evidence>
<protein>
    <recommendedName>
        <fullName evidence="2">FAD/NAD(P)-binding domain-containing protein</fullName>
    </recommendedName>
</protein>